<protein>
    <submittedName>
        <fullName evidence="1">Uncharacterized protein</fullName>
    </submittedName>
</protein>
<accession>A0ABW1JDQ8</accession>
<gene>
    <name evidence="1" type="ORF">ACFQDO_06880</name>
</gene>
<dbReference type="RefSeq" id="WP_345718324.1">
    <property type="nucleotide sequence ID" value="NZ_BAABFP010000008.1"/>
</dbReference>
<dbReference type="Proteomes" id="UP001596189">
    <property type="component" value="Unassembled WGS sequence"/>
</dbReference>
<keyword evidence="2" id="KW-1185">Reference proteome</keyword>
<reference evidence="2" key="1">
    <citation type="journal article" date="2019" name="Int. J. Syst. Evol. Microbiol.">
        <title>The Global Catalogue of Microorganisms (GCM) 10K type strain sequencing project: providing services to taxonomists for standard genome sequencing and annotation.</title>
        <authorList>
            <consortium name="The Broad Institute Genomics Platform"/>
            <consortium name="The Broad Institute Genome Sequencing Center for Infectious Disease"/>
            <person name="Wu L."/>
            <person name="Ma J."/>
        </authorList>
    </citation>
    <scope>NUCLEOTIDE SEQUENCE [LARGE SCALE GENOMIC DNA]</scope>
    <source>
        <strain evidence="2">KACC 14249</strain>
    </source>
</reference>
<proteinExistence type="predicted"/>
<dbReference type="EMBL" id="JBHSRD010000003">
    <property type="protein sequence ID" value="MFC6006853.1"/>
    <property type="molecule type" value="Genomic_DNA"/>
</dbReference>
<comment type="caution">
    <text evidence="1">The sequence shown here is derived from an EMBL/GenBank/DDBJ whole genome shotgun (WGS) entry which is preliminary data.</text>
</comment>
<evidence type="ECO:0000313" key="1">
    <source>
        <dbReference type="EMBL" id="MFC6006853.1"/>
    </source>
</evidence>
<sequence>MVAPKPLGDKALREWLDLTLSGHGFDPLTSGCLCGWVDARPTQPGDQQPWLAHRTDVILDVLEFTDTSQQAQAAEWERLAAKMRRVDPR</sequence>
<evidence type="ECO:0000313" key="2">
    <source>
        <dbReference type="Proteomes" id="UP001596189"/>
    </source>
</evidence>
<organism evidence="1 2">
    <name type="scientific">Angustibacter luteus</name>
    <dbReference type="NCBI Taxonomy" id="658456"/>
    <lineage>
        <taxon>Bacteria</taxon>
        <taxon>Bacillati</taxon>
        <taxon>Actinomycetota</taxon>
        <taxon>Actinomycetes</taxon>
        <taxon>Kineosporiales</taxon>
        <taxon>Kineosporiaceae</taxon>
    </lineage>
</organism>
<name>A0ABW1JDQ8_9ACTN</name>